<evidence type="ECO:0000313" key="3">
    <source>
        <dbReference type="Proteomes" id="UP000240042"/>
    </source>
</evidence>
<protein>
    <submittedName>
        <fullName evidence="2">Uncharacterized protein</fullName>
    </submittedName>
</protein>
<dbReference type="Proteomes" id="UP000240042">
    <property type="component" value="Unassembled WGS sequence"/>
</dbReference>
<organism evidence="2 3">
    <name type="scientific">Brevinema andersonii</name>
    <dbReference type="NCBI Taxonomy" id="34097"/>
    <lineage>
        <taxon>Bacteria</taxon>
        <taxon>Pseudomonadati</taxon>
        <taxon>Spirochaetota</taxon>
        <taxon>Spirochaetia</taxon>
        <taxon>Brevinematales</taxon>
        <taxon>Brevinemataceae</taxon>
        <taxon>Brevinema</taxon>
    </lineage>
</organism>
<dbReference type="EMBL" id="FOKY01000022">
    <property type="protein sequence ID" value="SFB92441.1"/>
    <property type="molecule type" value="Genomic_DNA"/>
</dbReference>
<keyword evidence="1" id="KW-0732">Signal</keyword>
<evidence type="ECO:0000256" key="1">
    <source>
        <dbReference type="SAM" id="SignalP"/>
    </source>
</evidence>
<accession>A0A1I1EZK7</accession>
<proteinExistence type="predicted"/>
<name>A0A1I1EZK7_BREAD</name>
<dbReference type="AlphaFoldDB" id="A0A1I1EZK7"/>
<gene>
    <name evidence="2" type="ORF">SAMN02745150_01335</name>
</gene>
<reference evidence="3" key="1">
    <citation type="submission" date="2016-10" db="EMBL/GenBank/DDBJ databases">
        <authorList>
            <person name="Varghese N."/>
            <person name="Submissions S."/>
        </authorList>
    </citation>
    <scope>NUCLEOTIDE SEQUENCE [LARGE SCALE GENOMIC DNA]</scope>
    <source>
        <strain evidence="3">ATCC 43811</strain>
    </source>
</reference>
<evidence type="ECO:0000313" key="2">
    <source>
        <dbReference type="EMBL" id="SFB92441.1"/>
    </source>
</evidence>
<feature type="signal peptide" evidence="1">
    <location>
        <begin position="1"/>
        <end position="20"/>
    </location>
</feature>
<keyword evidence="3" id="KW-1185">Reference proteome</keyword>
<dbReference type="RefSeq" id="WP_092319919.1">
    <property type="nucleotide sequence ID" value="NZ_FOKY01000022.1"/>
</dbReference>
<sequence>MLKVLIILLFPNLIHSYMHVADQQFNNDSINISLKKKVPYLQQNLKNTAKTQLPEKNIFSLIFQPHESTYSTFASITGQTLKNTRFFASWYIFDDFQQMPRSTTEAMTLINNQRPVCFNAVVYANNKWSAQAELPYSTYDDSYHVFVYISIVNRSGILVPISSQSYYKDTITGLAYKEQTLSLNIELIRFWMDRGYFEKN</sequence>
<feature type="chain" id="PRO_5015163236" evidence="1">
    <location>
        <begin position="21"/>
        <end position="200"/>
    </location>
</feature>